<keyword evidence="2" id="KW-0819">tRNA processing</keyword>
<keyword evidence="8" id="KW-1185">Reference proteome</keyword>
<evidence type="ECO:0000313" key="7">
    <source>
        <dbReference type="EnsemblMetazoa" id="AALFPA23_006302.P8176"/>
    </source>
</evidence>
<dbReference type="PANTHER" id="PTHR22731:SF3">
    <property type="entry name" value="RIBONUCLEASES P_MRP PROTEIN SUBUNIT POP1"/>
    <property type="match status" value="1"/>
</dbReference>
<feature type="domain" description="Pop1 N-terminal" evidence="4">
    <location>
        <begin position="29"/>
        <end position="107"/>
    </location>
</feature>
<dbReference type="InterPro" id="IPR039182">
    <property type="entry name" value="Pop1"/>
</dbReference>
<keyword evidence="3" id="KW-0539">Nucleus</keyword>
<reference evidence="8" key="1">
    <citation type="journal article" date="2015" name="Proc. Natl. Acad. Sci. U.S.A.">
        <title>Genome sequence of the Asian Tiger mosquito, Aedes albopictus, reveals insights into its biology, genetics, and evolution.</title>
        <authorList>
            <person name="Chen X.G."/>
            <person name="Jiang X."/>
            <person name="Gu J."/>
            <person name="Xu M."/>
            <person name="Wu Y."/>
            <person name="Deng Y."/>
            <person name="Zhang C."/>
            <person name="Bonizzoni M."/>
            <person name="Dermauw W."/>
            <person name="Vontas J."/>
            <person name="Armbruster P."/>
            <person name="Huang X."/>
            <person name="Yang Y."/>
            <person name="Zhang H."/>
            <person name="He W."/>
            <person name="Peng H."/>
            <person name="Liu Y."/>
            <person name="Wu K."/>
            <person name="Chen J."/>
            <person name="Lirakis M."/>
            <person name="Topalis P."/>
            <person name="Van Leeuwen T."/>
            <person name="Hall A.B."/>
            <person name="Jiang X."/>
            <person name="Thorpe C."/>
            <person name="Mueller R.L."/>
            <person name="Sun C."/>
            <person name="Waterhouse R.M."/>
            <person name="Yan G."/>
            <person name="Tu Z.J."/>
            <person name="Fang X."/>
            <person name="James A.A."/>
        </authorList>
    </citation>
    <scope>NUCLEOTIDE SEQUENCE [LARGE SCALE GENOMIC DNA]</scope>
    <source>
        <strain evidence="8">Foshan</strain>
    </source>
</reference>
<dbReference type="RefSeq" id="XP_019536398.2">
    <property type="nucleotide sequence ID" value="XM_019680853.3"/>
</dbReference>
<evidence type="ECO:0000256" key="3">
    <source>
        <dbReference type="ARBA" id="ARBA00023242"/>
    </source>
</evidence>
<feature type="domain" description="POPLD" evidence="5">
    <location>
        <begin position="491"/>
        <end position="580"/>
    </location>
</feature>
<dbReference type="GeneID" id="109407704"/>
<evidence type="ECO:0000256" key="1">
    <source>
        <dbReference type="ARBA" id="ARBA00004123"/>
    </source>
</evidence>
<sequence>MTSEALQYDAALGGPIKLPDEIDSARFNEERVTELKSFLLTIANTEKQTKLMHQSLPLHMRRRAMSYNPKRLPRKFRNAHISQYCKSGLPERKKRPSRKYRRKARNLLQEYNRRKRSNMWLETHIWHAKRFHMIPKWGYKIPYTPTSKGYRACYRATAKHCLLQDMSYYGCVEIQGPEEVLKNELKKICSEKIGLTIAAKAYTSGKRSGSVWIYKKDQYPEQCLGKVKFIWKSESTTDGRRVLWLFAHPAFYKKLVEELIVLFDLRNSNRDDTMDVDEPLDVSKITKNAGTIRIPKYVNSKRSIEVKELKDTLNYFRLTGPLSHAVLSKALKPFNSTKGEKSNHWFSNWIKTTKNIKSTAQQTVFWDLTKDLTTPGALSPGLVVGLTIEDPRLNRKKKRTKALPDAIAANRDLPETTTDLARSPIWAESIRDSVTTNMLSTHQLNAQRTTQGLVPGEPCAFEDTIQPVPILLVQNSGSQDAAFKQLGYGAGWELIAPSGYGLPIWHTLIMWGAKPAGLKETEMQALESGIDTLRVPDTVLGQTESDAEHENKWNKYFAKPNNRRVNYKKLAIASPFRCPWAQLVSEWGGTEGADFHVLRDQEILSKIHHALNRKFNLKSAQMPTSSLIPVYLTMKTRGNPGDNALICLPFRSDFRENKQKKQHNDFSPVFTEPLRKDPQQKERILLRKQHLQLLKRLRSRRIRQKKTRQRTNPGTLIRIAKPQNEKLIRDQLVRMRELWLPAKPESIRNQCSRECFGYITQCNFSLSEARVAALGYVTAKGLEKLYKTCIKGTFKVLVRGTKSRCYRFATIKVRTD</sequence>
<name>A0ABM1Y6U4_AEDAL</name>
<evidence type="ECO:0000259" key="5">
    <source>
        <dbReference type="Pfam" id="PF08170"/>
    </source>
</evidence>
<evidence type="ECO:0000259" key="6">
    <source>
        <dbReference type="Pfam" id="PF22770"/>
    </source>
</evidence>
<dbReference type="InterPro" id="IPR055079">
    <property type="entry name" value="POP1_C"/>
</dbReference>
<dbReference type="Pfam" id="PF22770">
    <property type="entry name" value="POP1_C"/>
    <property type="match status" value="1"/>
</dbReference>
<accession>A0ABM1Y6U4</accession>
<feature type="domain" description="Pop1 N-terminal" evidence="4">
    <location>
        <begin position="110"/>
        <end position="176"/>
    </location>
</feature>
<reference evidence="7" key="2">
    <citation type="submission" date="2025-05" db="UniProtKB">
        <authorList>
            <consortium name="EnsemblMetazoa"/>
        </authorList>
    </citation>
    <scope>IDENTIFICATION</scope>
    <source>
        <strain evidence="7">Foshan</strain>
    </source>
</reference>
<protein>
    <submittedName>
        <fullName evidence="7">Uncharacterized protein</fullName>
    </submittedName>
</protein>
<dbReference type="EnsemblMetazoa" id="AALFPA23_006302.R8176">
    <property type="protein sequence ID" value="AALFPA23_006302.P8176"/>
    <property type="gene ID" value="AALFPA23_006302"/>
</dbReference>
<dbReference type="Proteomes" id="UP000069940">
    <property type="component" value="Unassembled WGS sequence"/>
</dbReference>
<feature type="domain" description="POP1 C-terminal" evidence="6">
    <location>
        <begin position="626"/>
        <end position="813"/>
    </location>
</feature>
<dbReference type="Pfam" id="PF08170">
    <property type="entry name" value="POPLD"/>
    <property type="match status" value="1"/>
</dbReference>
<comment type="subcellular location">
    <subcellularLocation>
        <location evidence="1">Nucleus</location>
    </subcellularLocation>
</comment>
<evidence type="ECO:0000256" key="2">
    <source>
        <dbReference type="ARBA" id="ARBA00022694"/>
    </source>
</evidence>
<evidence type="ECO:0000313" key="8">
    <source>
        <dbReference type="Proteomes" id="UP000069940"/>
    </source>
</evidence>
<dbReference type="InterPro" id="IPR009723">
    <property type="entry name" value="Pop1_N"/>
</dbReference>
<evidence type="ECO:0000259" key="4">
    <source>
        <dbReference type="Pfam" id="PF06978"/>
    </source>
</evidence>
<dbReference type="PANTHER" id="PTHR22731">
    <property type="entry name" value="RIBONUCLEASES P/MRP PROTEIN SUBUNIT POP1"/>
    <property type="match status" value="1"/>
</dbReference>
<dbReference type="InterPro" id="IPR012590">
    <property type="entry name" value="POPLD_dom"/>
</dbReference>
<proteinExistence type="predicted"/>
<organism evidence="7 8">
    <name type="scientific">Aedes albopictus</name>
    <name type="common">Asian tiger mosquito</name>
    <name type="synonym">Stegomyia albopicta</name>
    <dbReference type="NCBI Taxonomy" id="7160"/>
    <lineage>
        <taxon>Eukaryota</taxon>
        <taxon>Metazoa</taxon>
        <taxon>Ecdysozoa</taxon>
        <taxon>Arthropoda</taxon>
        <taxon>Hexapoda</taxon>
        <taxon>Insecta</taxon>
        <taxon>Pterygota</taxon>
        <taxon>Neoptera</taxon>
        <taxon>Endopterygota</taxon>
        <taxon>Diptera</taxon>
        <taxon>Nematocera</taxon>
        <taxon>Culicoidea</taxon>
        <taxon>Culicidae</taxon>
        <taxon>Culicinae</taxon>
        <taxon>Aedini</taxon>
        <taxon>Aedes</taxon>
        <taxon>Stegomyia</taxon>
    </lineage>
</organism>
<dbReference type="SUPFAM" id="SSF103025">
    <property type="entry name" value="Folate-binding domain"/>
    <property type="match status" value="2"/>
</dbReference>
<dbReference type="Pfam" id="PF06978">
    <property type="entry name" value="POP1_N"/>
    <property type="match status" value="2"/>
</dbReference>